<gene>
    <name evidence="1" type="ORF">M8818_003477</name>
</gene>
<proteinExistence type="predicted"/>
<keyword evidence="2" id="KW-1185">Reference proteome</keyword>
<comment type="caution">
    <text evidence="1">The sequence shown here is derived from an EMBL/GenBank/DDBJ whole genome shotgun (WGS) entry which is preliminary data.</text>
</comment>
<dbReference type="Proteomes" id="UP001320706">
    <property type="component" value="Unassembled WGS sequence"/>
</dbReference>
<organism evidence="1 2">
    <name type="scientific">Zalaria obscura</name>
    <dbReference type="NCBI Taxonomy" id="2024903"/>
    <lineage>
        <taxon>Eukaryota</taxon>
        <taxon>Fungi</taxon>
        <taxon>Dikarya</taxon>
        <taxon>Ascomycota</taxon>
        <taxon>Pezizomycotina</taxon>
        <taxon>Dothideomycetes</taxon>
        <taxon>Dothideomycetidae</taxon>
        <taxon>Dothideales</taxon>
        <taxon>Zalariaceae</taxon>
        <taxon>Zalaria</taxon>
    </lineage>
</organism>
<dbReference type="EMBL" id="JAMKPW020000015">
    <property type="protein sequence ID" value="KAK8210309.1"/>
    <property type="molecule type" value="Genomic_DNA"/>
</dbReference>
<name>A0ACC3SEZ0_9PEZI</name>
<accession>A0ACC3SEZ0</accession>
<protein>
    <submittedName>
        <fullName evidence="1">Uncharacterized protein</fullName>
    </submittedName>
</protein>
<evidence type="ECO:0000313" key="2">
    <source>
        <dbReference type="Proteomes" id="UP001320706"/>
    </source>
</evidence>
<reference evidence="1" key="1">
    <citation type="submission" date="2024-02" db="EMBL/GenBank/DDBJ databases">
        <title>Metagenome Assembled Genome of Zalaria obscura JY119.</title>
        <authorList>
            <person name="Vighnesh L."/>
            <person name="Jagadeeshwari U."/>
            <person name="Venkata Ramana C."/>
            <person name="Sasikala C."/>
        </authorList>
    </citation>
    <scope>NUCLEOTIDE SEQUENCE</scope>
    <source>
        <strain evidence="1">JY119</strain>
    </source>
</reference>
<evidence type="ECO:0000313" key="1">
    <source>
        <dbReference type="EMBL" id="KAK8210309.1"/>
    </source>
</evidence>
<sequence>MAKAANKPAKGVPNRHLHSRIAYLHQAATYFALQNNIATAQESDAQTTEARSGTAQEPSIPPSSSGNGVGGLPLWMTSHLRAVSLKSQVRLSQDLKHSICKSCGSPLIAGSTSRTRMENHSRGGKKPWADVLVITCQKCDTERRFPVGATRQKKKSERARAKPKSKASDPGVESFSTSTRHQTDAEMEVK</sequence>